<keyword evidence="4 6" id="KW-0862">Zinc</keyword>
<dbReference type="SMART" id="SM00829">
    <property type="entry name" value="PKS_ER"/>
    <property type="match status" value="1"/>
</dbReference>
<dbReference type="PROSITE" id="PS00059">
    <property type="entry name" value="ADH_ZINC"/>
    <property type="match status" value="1"/>
</dbReference>
<organism evidence="8">
    <name type="scientific">Micromonospora carbonacea</name>
    <dbReference type="NCBI Taxonomy" id="47853"/>
    <lineage>
        <taxon>Bacteria</taxon>
        <taxon>Bacillati</taxon>
        <taxon>Actinomycetota</taxon>
        <taxon>Actinomycetes</taxon>
        <taxon>Micromonosporales</taxon>
        <taxon>Micromonosporaceae</taxon>
        <taxon>Micromonospora</taxon>
    </lineage>
</organism>
<dbReference type="CDD" id="cd08278">
    <property type="entry name" value="benzyl_alcohol_DH"/>
    <property type="match status" value="1"/>
</dbReference>
<evidence type="ECO:0000256" key="1">
    <source>
        <dbReference type="ARBA" id="ARBA00001947"/>
    </source>
</evidence>
<evidence type="ECO:0000256" key="3">
    <source>
        <dbReference type="ARBA" id="ARBA00022723"/>
    </source>
</evidence>
<dbReference type="Pfam" id="PF00107">
    <property type="entry name" value="ADH_zinc_N"/>
    <property type="match status" value="1"/>
</dbReference>
<dbReference type="EMBL" id="CP058905">
    <property type="protein sequence ID" value="QLJ96646.1"/>
    <property type="molecule type" value="Genomic_DNA"/>
</dbReference>
<evidence type="ECO:0000256" key="4">
    <source>
        <dbReference type="ARBA" id="ARBA00022833"/>
    </source>
</evidence>
<evidence type="ECO:0000256" key="5">
    <source>
        <dbReference type="ARBA" id="ARBA00023002"/>
    </source>
</evidence>
<comment type="cofactor">
    <cofactor evidence="1 6">
        <name>Zn(2+)</name>
        <dbReference type="ChEBI" id="CHEBI:29105"/>
    </cofactor>
</comment>
<name>A0A7D6C483_9ACTN</name>
<dbReference type="Pfam" id="PF08240">
    <property type="entry name" value="ADH_N"/>
    <property type="match status" value="1"/>
</dbReference>
<dbReference type="InterPro" id="IPR013149">
    <property type="entry name" value="ADH-like_C"/>
</dbReference>
<feature type="domain" description="Enoyl reductase (ER)" evidence="7">
    <location>
        <begin position="13"/>
        <end position="363"/>
    </location>
</feature>
<dbReference type="GO" id="GO:0016491">
    <property type="term" value="F:oxidoreductase activity"/>
    <property type="evidence" value="ECO:0007669"/>
    <property type="project" value="UniProtKB-KW"/>
</dbReference>
<dbReference type="SUPFAM" id="SSF50129">
    <property type="entry name" value="GroES-like"/>
    <property type="match status" value="1"/>
</dbReference>
<evidence type="ECO:0000313" key="8">
    <source>
        <dbReference type="EMBL" id="QLJ96646.1"/>
    </source>
</evidence>
<gene>
    <name evidence="8" type="ORF">HZU44_17095</name>
</gene>
<accession>A0A7D6C483</accession>
<dbReference type="GO" id="GO:0008270">
    <property type="term" value="F:zinc ion binding"/>
    <property type="evidence" value="ECO:0007669"/>
    <property type="project" value="InterPro"/>
</dbReference>
<evidence type="ECO:0000256" key="2">
    <source>
        <dbReference type="ARBA" id="ARBA00008072"/>
    </source>
</evidence>
<dbReference type="InterPro" id="IPR011032">
    <property type="entry name" value="GroES-like_sf"/>
</dbReference>
<dbReference type="InterPro" id="IPR020843">
    <property type="entry name" value="ER"/>
</dbReference>
<dbReference type="InterPro" id="IPR013154">
    <property type="entry name" value="ADH-like_N"/>
</dbReference>
<dbReference type="Gene3D" id="3.40.50.720">
    <property type="entry name" value="NAD(P)-binding Rossmann-like Domain"/>
    <property type="match status" value="1"/>
</dbReference>
<dbReference type="PANTHER" id="PTHR43350">
    <property type="entry name" value="NAD-DEPENDENT ALCOHOL DEHYDROGENASE"/>
    <property type="match status" value="1"/>
</dbReference>
<evidence type="ECO:0000256" key="6">
    <source>
        <dbReference type="RuleBase" id="RU361277"/>
    </source>
</evidence>
<comment type="similarity">
    <text evidence="2 6">Belongs to the zinc-containing alcohol dehydrogenase family.</text>
</comment>
<dbReference type="PANTHER" id="PTHR43350:SF17">
    <property type="entry name" value="NAD-DEPENDENT ALCOHOL DEHYDROGENASE"/>
    <property type="match status" value="1"/>
</dbReference>
<evidence type="ECO:0000259" key="7">
    <source>
        <dbReference type="SMART" id="SM00829"/>
    </source>
</evidence>
<reference evidence="8" key="1">
    <citation type="submission" date="2020-08" db="EMBL/GenBank/DDBJ databases">
        <title>A bifunctional nitrone conjugated secondary metabolite targeting the ribosome.</title>
        <authorList>
            <person name="Limbrick E.M."/>
            <person name="Graf M."/>
            <person name="Derewacz D.K."/>
            <person name="Nguyen F."/>
            <person name="Spraggins J.M."/>
            <person name="Wieland M."/>
            <person name="Ynigez-Gutierrez A.E."/>
            <person name="Reisman B.J."/>
            <person name="Zinshteyn B."/>
            <person name="McCulloch K."/>
            <person name="Iverson T.M."/>
            <person name="Green R."/>
            <person name="Wilson D.N."/>
            <person name="Bachmann B.O."/>
        </authorList>
    </citation>
    <scope>NUCLEOTIDE SEQUENCE</scope>
    <source>
        <strain evidence="8">Africana</strain>
    </source>
</reference>
<dbReference type="InterPro" id="IPR002328">
    <property type="entry name" value="ADH_Zn_CS"/>
</dbReference>
<protein>
    <submittedName>
        <fullName evidence="8">NAD(P)-dependent alcohol dehydrogenase</fullName>
    </submittedName>
</protein>
<proteinExistence type="inferred from homology"/>
<keyword evidence="5" id="KW-0560">Oxidoreductase</keyword>
<sequence>MITTRAAIARDKGGDFSIEEVTVAPPRAHEVLVRLVATGVCHTDFLVRDQVLPPALPAILGHEGSGIVEQIGDAVTTVSVGDRVVLSPSSCGACANCHSGRPMSCVSWGPLNLRGRRPDGSTAYRDSTGAELNGHFFGQSSFAGHVVAHHRNVVPLGARDVPLEIVGPLGCAMQTGAGAVLTVLRPGAGATVAVIGAGAVGLAAVMAARLAGCATILAVDLHEARLALAGRLGATDALRAGDELAGRVVAATGGGVDFVVDAVGSPETARDALGMLRAGGTAVVAGSAGAGRTVTLEMTQLMGRTVRGVIEGDCVPAVFIPQLLDLHLAGRFPFHELIRTYSFDEIGKAVEDSRSGVTVKPVLVF</sequence>
<keyword evidence="3 6" id="KW-0479">Metal-binding</keyword>
<dbReference type="Gene3D" id="3.90.180.10">
    <property type="entry name" value="Medium-chain alcohol dehydrogenases, catalytic domain"/>
    <property type="match status" value="1"/>
</dbReference>
<dbReference type="SUPFAM" id="SSF51735">
    <property type="entry name" value="NAD(P)-binding Rossmann-fold domains"/>
    <property type="match status" value="1"/>
</dbReference>
<dbReference type="InterPro" id="IPR036291">
    <property type="entry name" value="NAD(P)-bd_dom_sf"/>
</dbReference>
<dbReference type="AlphaFoldDB" id="A0A7D6C483"/>